<accession>A0A3S3BUC4</accession>
<sequence>MTPASPAASPPRILVAGIGNIFLGDDGFGPEVLHALVSGRASAALPDGVRAVDYGIRGMHLAYDLLDDWDALVLVDAVPDRGRPGDVRVFEVGPDDPGAAPRLDAHGMDPGAVFASLAALGGRLPRTVVVGCQAACVDEGIGLSAPVAAAVDDAADEVLAVVSGFGPAAVGGPVDETEG</sequence>
<comment type="caution">
    <text evidence="5">The sequence shown here is derived from an EMBL/GenBank/DDBJ whole genome shotgun (WGS) entry which is preliminary data.</text>
</comment>
<dbReference type="PRINTS" id="PR00446">
    <property type="entry name" value="HYDRGNUPTAKE"/>
</dbReference>
<dbReference type="GO" id="GO:0004190">
    <property type="term" value="F:aspartic-type endopeptidase activity"/>
    <property type="evidence" value="ECO:0007669"/>
    <property type="project" value="UniProtKB-KW"/>
</dbReference>
<reference evidence="5 6" key="1">
    <citation type="submission" date="2018-11" db="EMBL/GenBank/DDBJ databases">
        <title>Rhodococcus spongicola sp. nov. and Rhodococcus xishaensis sp. nov. from marine sponges.</title>
        <authorList>
            <person name="Li L."/>
            <person name="Lin H.W."/>
        </authorList>
    </citation>
    <scope>NUCLEOTIDE SEQUENCE [LARGE SCALE GENOMIC DNA]</scope>
    <source>
        <strain evidence="5 6">CCTCC AB2014297</strain>
    </source>
</reference>
<dbReference type="Pfam" id="PF01750">
    <property type="entry name" value="HycI"/>
    <property type="match status" value="1"/>
</dbReference>
<dbReference type="GO" id="GO:0016485">
    <property type="term" value="P:protein processing"/>
    <property type="evidence" value="ECO:0007669"/>
    <property type="project" value="TreeGrafter"/>
</dbReference>
<proteinExistence type="inferred from homology"/>
<dbReference type="InterPro" id="IPR000671">
    <property type="entry name" value="Peptidase_A31"/>
</dbReference>
<keyword evidence="2 5" id="KW-0645">Protease</keyword>
<evidence type="ECO:0000313" key="6">
    <source>
        <dbReference type="Proteomes" id="UP000286208"/>
    </source>
</evidence>
<organism evidence="5 6">
    <name type="scientific">Prescottella agglutinans</name>
    <dbReference type="NCBI Taxonomy" id="1644129"/>
    <lineage>
        <taxon>Bacteria</taxon>
        <taxon>Bacillati</taxon>
        <taxon>Actinomycetota</taxon>
        <taxon>Actinomycetes</taxon>
        <taxon>Mycobacteriales</taxon>
        <taxon>Nocardiaceae</taxon>
        <taxon>Prescottella</taxon>
    </lineage>
</organism>
<gene>
    <name evidence="5" type="ORF">EGT67_11770</name>
</gene>
<name>A0A3S3BUC4_9NOCA</name>
<keyword evidence="3" id="KW-0064">Aspartyl protease</keyword>
<dbReference type="Proteomes" id="UP000286208">
    <property type="component" value="Unassembled WGS sequence"/>
</dbReference>
<dbReference type="EMBL" id="RKLP01000005">
    <property type="protein sequence ID" value="RVW09454.1"/>
    <property type="molecule type" value="Genomic_DNA"/>
</dbReference>
<dbReference type="InterPro" id="IPR023430">
    <property type="entry name" value="Pept_HybD-like_dom_sf"/>
</dbReference>
<evidence type="ECO:0000313" key="5">
    <source>
        <dbReference type="EMBL" id="RVW09454.1"/>
    </source>
</evidence>
<keyword evidence="4" id="KW-0378">Hydrolase</keyword>
<evidence type="ECO:0000256" key="4">
    <source>
        <dbReference type="ARBA" id="ARBA00022801"/>
    </source>
</evidence>
<dbReference type="PANTHER" id="PTHR30302:SF1">
    <property type="entry name" value="HYDROGENASE 2 MATURATION PROTEASE"/>
    <property type="match status" value="1"/>
</dbReference>
<dbReference type="NCBIfam" id="TIGR00072">
    <property type="entry name" value="hydrog_prot"/>
    <property type="match status" value="1"/>
</dbReference>
<dbReference type="OrthoDB" id="3828930at2"/>
<protein>
    <submittedName>
        <fullName evidence="5">Hydrogenase maturation protease</fullName>
    </submittedName>
</protein>
<evidence type="ECO:0000256" key="2">
    <source>
        <dbReference type="ARBA" id="ARBA00022670"/>
    </source>
</evidence>
<evidence type="ECO:0000256" key="1">
    <source>
        <dbReference type="ARBA" id="ARBA00006814"/>
    </source>
</evidence>
<keyword evidence="6" id="KW-1185">Reference proteome</keyword>
<dbReference type="AlphaFoldDB" id="A0A3S3BUC4"/>
<dbReference type="SUPFAM" id="SSF53163">
    <property type="entry name" value="HybD-like"/>
    <property type="match status" value="1"/>
</dbReference>
<dbReference type="PANTHER" id="PTHR30302">
    <property type="entry name" value="HYDROGENASE 1 MATURATION PROTEASE"/>
    <property type="match status" value="1"/>
</dbReference>
<dbReference type="Gene3D" id="3.40.50.1450">
    <property type="entry name" value="HybD-like"/>
    <property type="match status" value="1"/>
</dbReference>
<evidence type="ECO:0000256" key="3">
    <source>
        <dbReference type="ARBA" id="ARBA00022750"/>
    </source>
</evidence>
<comment type="similarity">
    <text evidence="1">Belongs to the peptidase A31 family.</text>
</comment>
<dbReference type="GO" id="GO:0008047">
    <property type="term" value="F:enzyme activator activity"/>
    <property type="evidence" value="ECO:0007669"/>
    <property type="project" value="InterPro"/>
</dbReference>
<dbReference type="RefSeq" id="WP_127916257.1">
    <property type="nucleotide sequence ID" value="NZ_RKLP01000005.1"/>
</dbReference>